<dbReference type="PROSITE" id="PS51257">
    <property type="entry name" value="PROKAR_LIPOPROTEIN"/>
    <property type="match status" value="1"/>
</dbReference>
<evidence type="ECO:0000313" key="5">
    <source>
        <dbReference type="Proteomes" id="UP000032431"/>
    </source>
</evidence>
<dbReference type="Gene3D" id="3.40.190.10">
    <property type="entry name" value="Periplasmic binding protein-like II"/>
    <property type="match status" value="2"/>
</dbReference>
<dbReference type="InterPro" id="IPR001638">
    <property type="entry name" value="Solute-binding_3/MltF_N"/>
</dbReference>
<dbReference type="PANTHER" id="PTHR35936">
    <property type="entry name" value="MEMBRANE-BOUND LYTIC MUREIN TRANSGLYCOSYLASE F"/>
    <property type="match status" value="1"/>
</dbReference>
<name>A0A078KTD1_9FIRM</name>
<reference evidence="5" key="1">
    <citation type="submission" date="2014-07" db="EMBL/GenBank/DDBJ databases">
        <authorList>
            <person name="Wibberg D."/>
        </authorList>
    </citation>
    <scope>NUCLEOTIDE SEQUENCE [LARGE SCALE GENOMIC DNA]</scope>
    <source>
        <strain evidence="5">DG5</strain>
    </source>
</reference>
<feature type="domain" description="Solute-binding protein family 3/N-terminal" evidence="3">
    <location>
        <begin position="28"/>
        <end position="252"/>
    </location>
</feature>
<evidence type="ECO:0000259" key="3">
    <source>
        <dbReference type="SMART" id="SM00062"/>
    </source>
</evidence>
<protein>
    <recommendedName>
        <fullName evidence="3">Solute-binding protein family 3/N-terminal domain-containing protein</fullName>
    </recommendedName>
</protein>
<dbReference type="STRING" id="29343.CCDG5_1311"/>
<dbReference type="Pfam" id="PF00497">
    <property type="entry name" value="SBP_bac_3"/>
    <property type="match status" value="1"/>
</dbReference>
<dbReference type="KEGG" id="ccel:CCDG5_1311"/>
<evidence type="ECO:0000256" key="2">
    <source>
        <dbReference type="SAM" id="SignalP"/>
    </source>
</evidence>
<keyword evidence="1 2" id="KW-0732">Signal</keyword>
<dbReference type="HOGENOM" id="CLU_019602_18_2_9"/>
<gene>
    <name evidence="4" type="ORF">CCDG5_1311</name>
</gene>
<keyword evidence="5" id="KW-1185">Reference proteome</keyword>
<feature type="signal peptide" evidence="2">
    <location>
        <begin position="1"/>
        <end position="20"/>
    </location>
</feature>
<dbReference type="SUPFAM" id="SSF53850">
    <property type="entry name" value="Periplasmic binding protein-like II"/>
    <property type="match status" value="1"/>
</dbReference>
<dbReference type="SMART" id="SM00062">
    <property type="entry name" value="PBPb"/>
    <property type="match status" value="1"/>
</dbReference>
<proteinExistence type="predicted"/>
<evidence type="ECO:0000256" key="1">
    <source>
        <dbReference type="ARBA" id="ARBA00022729"/>
    </source>
</evidence>
<dbReference type="PANTHER" id="PTHR35936:SF34">
    <property type="entry name" value="ABC TRANSPORTER EXTRACELLULAR-BINDING PROTEIN YCKB-RELATED"/>
    <property type="match status" value="1"/>
</dbReference>
<sequence length="255" mass="28104">MRKYIKSVFAVLTAAMMVIASGCSGQKTVTIGIDSNAKPLSFRGEDGTPDGFIVELSREAARRMGVSVKFKYVNIDDKSKAFNKDNVDVLWGKIEATDENKKNMLLTKNYMSDRQILLVNADSVIESTLDLKDRPVGAVKNSDAEKALLNSSLISQVKDSKCEEFNDPVSAFAALDKSRIDALAVDLSYASNSMSAHAEQYRILDTILANKQYSVAVRRNDALLRDKLEKALSELKKDGTSSSISAKWFGRDLTE</sequence>
<evidence type="ECO:0000313" key="4">
    <source>
        <dbReference type="EMBL" id="CDZ24425.1"/>
    </source>
</evidence>
<feature type="chain" id="PRO_5038704124" description="Solute-binding protein family 3/N-terminal domain-containing protein" evidence="2">
    <location>
        <begin position="21"/>
        <end position="255"/>
    </location>
</feature>
<dbReference type="EMBL" id="LM995447">
    <property type="protein sequence ID" value="CDZ24425.1"/>
    <property type="molecule type" value="Genomic_DNA"/>
</dbReference>
<dbReference type="Proteomes" id="UP000032431">
    <property type="component" value="Chromosome I"/>
</dbReference>
<accession>A0A078KTD1</accession>
<dbReference type="AlphaFoldDB" id="A0A078KTD1"/>
<organism evidence="4 5">
    <name type="scientific">[Clostridium] cellulosi</name>
    <dbReference type="NCBI Taxonomy" id="29343"/>
    <lineage>
        <taxon>Bacteria</taxon>
        <taxon>Bacillati</taxon>
        <taxon>Bacillota</taxon>
        <taxon>Clostridia</taxon>
        <taxon>Eubacteriales</taxon>
        <taxon>Oscillospiraceae</taxon>
        <taxon>Oscillospiraceae incertae sedis</taxon>
    </lineage>
</organism>
<dbReference type="PATRIC" id="fig|29343.3.peg.1381"/>